<dbReference type="InterPro" id="IPR013689">
    <property type="entry name" value="RNA_helicase_ATP-dep_HrpB_C"/>
</dbReference>
<dbReference type="InterPro" id="IPR011545">
    <property type="entry name" value="DEAD/DEAH_box_helicase_dom"/>
</dbReference>
<dbReference type="CDD" id="cd17990">
    <property type="entry name" value="DEXHc_HrpB"/>
    <property type="match status" value="1"/>
</dbReference>
<dbReference type="InterPro" id="IPR001650">
    <property type="entry name" value="Helicase_C-like"/>
</dbReference>
<keyword evidence="3" id="KW-0378">Hydrolase</keyword>
<dbReference type="SMART" id="SM00487">
    <property type="entry name" value="DEXDc"/>
    <property type="match status" value="1"/>
</dbReference>
<dbReference type="GO" id="GO:0004386">
    <property type="term" value="F:helicase activity"/>
    <property type="evidence" value="ECO:0007669"/>
    <property type="project" value="UniProtKB-KW"/>
</dbReference>
<organism evidence="8 9">
    <name type="scientific">Rhizomicrobium electricum</name>
    <dbReference type="NCBI Taxonomy" id="480070"/>
    <lineage>
        <taxon>Bacteria</taxon>
        <taxon>Pseudomonadati</taxon>
        <taxon>Pseudomonadota</taxon>
        <taxon>Alphaproteobacteria</taxon>
        <taxon>Micropepsales</taxon>
        <taxon>Micropepsaceae</taxon>
        <taxon>Rhizomicrobium</taxon>
    </lineage>
</organism>
<dbReference type="Proteomes" id="UP001499951">
    <property type="component" value="Unassembled WGS sequence"/>
</dbReference>
<proteinExistence type="predicted"/>
<feature type="domain" description="Helicase C-terminal" evidence="7">
    <location>
        <begin position="212"/>
        <end position="372"/>
    </location>
</feature>
<dbReference type="PIRSF" id="PIRSF005496">
    <property type="entry name" value="ATP_hel_hrpB"/>
    <property type="match status" value="1"/>
</dbReference>
<dbReference type="Pfam" id="PF00271">
    <property type="entry name" value="Helicase_C"/>
    <property type="match status" value="1"/>
</dbReference>
<dbReference type="NCBIfam" id="TIGR01970">
    <property type="entry name" value="DEAH_box_HrpB"/>
    <property type="match status" value="1"/>
</dbReference>
<dbReference type="PROSITE" id="PS51194">
    <property type="entry name" value="HELICASE_CTER"/>
    <property type="match status" value="1"/>
</dbReference>
<dbReference type="InterPro" id="IPR014001">
    <property type="entry name" value="Helicase_ATP-bd"/>
</dbReference>
<gene>
    <name evidence="8" type="primary">hrpB</name>
    <name evidence="8" type="ORF">GCM10008942_15960</name>
</gene>
<evidence type="ECO:0000313" key="9">
    <source>
        <dbReference type="Proteomes" id="UP001499951"/>
    </source>
</evidence>
<sequence length="813" mass="85953">MPSPRFTIPDLPITECLPRLMAVLGEQSNAVLVAPPGAGKTTCVPLALLGAQPMDRGRILMLEPRRLATRAAASRMASLIGEAVGQTVGFRTRLESAVSSKTRIEVVTTGLFVRRLSGDPGLEGVAAVILDEIHERSLDADLALALCLDAQAMLRPDLRLLAMSATLDGARLSAIMSGTIVESAGRMYPVEVRHAARDLQTLRDLPATMARAIRGAFAEAPGDILAFLPGMAEIRRTETALDGIDATVLPLHGDLPPAAQDMALRPAEGRRIVLATSIAETSLTVPGVRIVIDGGYRRAPRFDPASGLTRLTTERVSRAVADQRAGRAGREAPGIAVRLWTEAAHRGLRLYDRPEILDAELSGLVLECATWGTPPDKLAFLDAPPEGAVAAARALLVELGAMDETGAVTPLGKRMNALGAHPRLSAMMLAADNAAEAARACDIAALLEARDPLRAGVDAPADIMARLEAIEDPSSAAGADRNAIHGIRQAAKQYRSRLGIGAARTAAGNPAPLIAAAFPDRLAQRRNEPGSFRLSGGGGARLPVTDPLAKAGLLAVAALEMKTSPRITMAAPLDGAELPAALAARIEETVETSLDPATGSVLARRRKCLGALVLEERSAPPDPAEAASVLLEAVRSDPARLPWTDGARNLQARLSLMHGLEPAIWPASDDASLIASLSEWLGPHLFGLTRLADLAALDLGAMLLGRLDWSLKNRLDKELPTHLALPHGRAAVDYTEPVPIAAARAQYFYGLAETPKLAGGRVPLRLALLSPAGRPIALTADIAGFWKGAWADARRDMRGRYPKHNWPENPLLP</sequence>
<dbReference type="InterPro" id="IPR007502">
    <property type="entry name" value="Helicase-assoc_dom"/>
</dbReference>
<dbReference type="CDD" id="cd18791">
    <property type="entry name" value="SF2_C_RHA"/>
    <property type="match status" value="1"/>
</dbReference>
<feature type="domain" description="Helicase ATP-binding" evidence="6">
    <location>
        <begin position="21"/>
        <end position="185"/>
    </location>
</feature>
<dbReference type="PROSITE" id="PS00690">
    <property type="entry name" value="DEAH_ATP_HELICASE"/>
    <property type="match status" value="1"/>
</dbReference>
<protein>
    <recommendedName>
        <fullName evidence="1">RNA helicase</fullName>
        <ecNumber evidence="1">3.6.4.13</ecNumber>
    </recommendedName>
</protein>
<evidence type="ECO:0000256" key="5">
    <source>
        <dbReference type="ARBA" id="ARBA00022840"/>
    </source>
</evidence>
<dbReference type="InterPro" id="IPR027417">
    <property type="entry name" value="P-loop_NTPase"/>
</dbReference>
<dbReference type="Pfam" id="PF04408">
    <property type="entry name" value="WHD_HA2"/>
    <property type="match status" value="1"/>
</dbReference>
<dbReference type="Pfam" id="PF00270">
    <property type="entry name" value="DEAD"/>
    <property type="match status" value="1"/>
</dbReference>
<dbReference type="InterPro" id="IPR048333">
    <property type="entry name" value="HA2_WH"/>
</dbReference>
<keyword evidence="2" id="KW-0547">Nucleotide-binding</keyword>
<dbReference type="SUPFAM" id="SSF52540">
    <property type="entry name" value="P-loop containing nucleoside triphosphate hydrolases"/>
    <property type="match status" value="1"/>
</dbReference>
<dbReference type="SMART" id="SM00847">
    <property type="entry name" value="HA2"/>
    <property type="match status" value="1"/>
</dbReference>
<dbReference type="InterPro" id="IPR049614">
    <property type="entry name" value="HrpB_DEXH"/>
</dbReference>
<dbReference type="PANTHER" id="PTHR43519">
    <property type="entry name" value="ATP-DEPENDENT RNA HELICASE HRPB"/>
    <property type="match status" value="1"/>
</dbReference>
<name>A0ABN1EJV0_9PROT</name>
<dbReference type="Gene3D" id="3.40.50.300">
    <property type="entry name" value="P-loop containing nucleotide triphosphate hydrolases"/>
    <property type="match status" value="2"/>
</dbReference>
<keyword evidence="9" id="KW-1185">Reference proteome</keyword>
<accession>A0ABN1EJV0</accession>
<evidence type="ECO:0000256" key="1">
    <source>
        <dbReference type="ARBA" id="ARBA00012552"/>
    </source>
</evidence>
<evidence type="ECO:0000256" key="2">
    <source>
        <dbReference type="ARBA" id="ARBA00022741"/>
    </source>
</evidence>
<dbReference type="Pfam" id="PF08482">
    <property type="entry name" value="HrpB_C"/>
    <property type="match status" value="1"/>
</dbReference>
<dbReference type="InterPro" id="IPR010225">
    <property type="entry name" value="HrpB"/>
</dbReference>
<dbReference type="InterPro" id="IPR002464">
    <property type="entry name" value="DNA/RNA_helicase_DEAH_CS"/>
</dbReference>
<reference evidence="8 9" key="1">
    <citation type="journal article" date="2019" name="Int. J. Syst. Evol. Microbiol.">
        <title>The Global Catalogue of Microorganisms (GCM) 10K type strain sequencing project: providing services to taxonomists for standard genome sequencing and annotation.</title>
        <authorList>
            <consortium name="The Broad Institute Genomics Platform"/>
            <consortium name="The Broad Institute Genome Sequencing Center for Infectious Disease"/>
            <person name="Wu L."/>
            <person name="Ma J."/>
        </authorList>
    </citation>
    <scope>NUCLEOTIDE SEQUENCE [LARGE SCALE GENOMIC DNA]</scope>
    <source>
        <strain evidence="8 9">JCM 15089</strain>
    </source>
</reference>
<dbReference type="SMART" id="SM00490">
    <property type="entry name" value="HELICc"/>
    <property type="match status" value="1"/>
</dbReference>
<evidence type="ECO:0000256" key="4">
    <source>
        <dbReference type="ARBA" id="ARBA00022806"/>
    </source>
</evidence>
<keyword evidence="5" id="KW-0067">ATP-binding</keyword>
<dbReference type="RefSeq" id="WP_166929971.1">
    <property type="nucleotide sequence ID" value="NZ_BAAADD010000004.1"/>
</dbReference>
<dbReference type="PANTHER" id="PTHR43519:SF1">
    <property type="entry name" value="ATP-DEPENDENT RNA HELICASE HRPB"/>
    <property type="match status" value="1"/>
</dbReference>
<dbReference type="EC" id="3.6.4.13" evidence="1"/>
<dbReference type="EMBL" id="BAAADD010000004">
    <property type="protein sequence ID" value="GAA0568188.1"/>
    <property type="molecule type" value="Genomic_DNA"/>
</dbReference>
<keyword evidence="4 8" id="KW-0347">Helicase</keyword>
<comment type="caution">
    <text evidence="8">The sequence shown here is derived from an EMBL/GenBank/DDBJ whole genome shotgun (WGS) entry which is preliminary data.</text>
</comment>
<evidence type="ECO:0000256" key="3">
    <source>
        <dbReference type="ARBA" id="ARBA00022801"/>
    </source>
</evidence>
<evidence type="ECO:0000313" key="8">
    <source>
        <dbReference type="EMBL" id="GAA0568188.1"/>
    </source>
</evidence>
<dbReference type="PROSITE" id="PS51192">
    <property type="entry name" value="HELICASE_ATP_BIND_1"/>
    <property type="match status" value="1"/>
</dbReference>
<evidence type="ECO:0000259" key="6">
    <source>
        <dbReference type="PROSITE" id="PS51192"/>
    </source>
</evidence>
<dbReference type="Gene3D" id="1.20.120.1080">
    <property type="match status" value="1"/>
</dbReference>
<evidence type="ECO:0000259" key="7">
    <source>
        <dbReference type="PROSITE" id="PS51194"/>
    </source>
</evidence>